<dbReference type="InterPro" id="IPR006553">
    <property type="entry name" value="Leu-rich_rpt_Cys-con_subtyp"/>
</dbReference>
<dbReference type="GO" id="GO:0019005">
    <property type="term" value="C:SCF ubiquitin ligase complex"/>
    <property type="evidence" value="ECO:0007669"/>
    <property type="project" value="TreeGrafter"/>
</dbReference>
<name>A0A6J1R9G6_9HYME</name>
<evidence type="ECO:0000313" key="1">
    <source>
        <dbReference type="Proteomes" id="UP000504618"/>
    </source>
</evidence>
<gene>
    <name evidence="2" type="primary">LOC112465891</name>
</gene>
<sequence>CKYLGQLDLTASNFDVKDFVKFIDNCGKHLTHLKLSRCKLIDDSHALLKISEICTNLKELALIHCRVDDEEFSYLERLNGLEYLNLLDTHIETQRLCKILHKNQRMREIYLEMYFERDLNLDAVLIELGKSCPDLEVISSNMEVRHLTSRGINAFADCKNLRKINLFQYKYPAYTDISLFRLLSSYQNLQEICLCHFVLTDHKLELLAQSPVKAKSIGEIGAYLTLSFLPI</sequence>
<evidence type="ECO:0000313" key="2">
    <source>
        <dbReference type="RefSeq" id="XP_024889430.1"/>
    </source>
</evidence>
<dbReference type="Gene3D" id="3.80.10.10">
    <property type="entry name" value="Ribonuclease Inhibitor"/>
    <property type="match status" value="2"/>
</dbReference>
<organism evidence="1 2">
    <name type="scientific">Temnothorax curvispinosus</name>
    <dbReference type="NCBI Taxonomy" id="300111"/>
    <lineage>
        <taxon>Eukaryota</taxon>
        <taxon>Metazoa</taxon>
        <taxon>Ecdysozoa</taxon>
        <taxon>Arthropoda</taxon>
        <taxon>Hexapoda</taxon>
        <taxon>Insecta</taxon>
        <taxon>Pterygota</taxon>
        <taxon>Neoptera</taxon>
        <taxon>Endopterygota</taxon>
        <taxon>Hymenoptera</taxon>
        <taxon>Apocrita</taxon>
        <taxon>Aculeata</taxon>
        <taxon>Formicoidea</taxon>
        <taxon>Formicidae</taxon>
        <taxon>Myrmicinae</taxon>
        <taxon>Temnothorax</taxon>
    </lineage>
</organism>
<dbReference type="RefSeq" id="XP_024889430.1">
    <property type="nucleotide sequence ID" value="XM_025033662.1"/>
</dbReference>
<accession>A0A6J1R9G6</accession>
<dbReference type="PANTHER" id="PTHR13318:SF190">
    <property type="entry name" value="PARTNER OF PAIRED, ISOFORM B"/>
    <property type="match status" value="1"/>
</dbReference>
<dbReference type="PANTHER" id="PTHR13318">
    <property type="entry name" value="PARTNER OF PAIRED, ISOFORM B-RELATED"/>
    <property type="match status" value="1"/>
</dbReference>
<dbReference type="OrthoDB" id="423607at2759"/>
<protein>
    <submittedName>
        <fullName evidence="2">Uncharacterized protein LOC112465891</fullName>
    </submittedName>
</protein>
<dbReference type="AlphaFoldDB" id="A0A6J1R9G6"/>
<dbReference type="InterPro" id="IPR032675">
    <property type="entry name" value="LRR_dom_sf"/>
</dbReference>
<keyword evidence="1" id="KW-1185">Reference proteome</keyword>
<dbReference type="GO" id="GO:0031146">
    <property type="term" value="P:SCF-dependent proteasomal ubiquitin-dependent protein catabolic process"/>
    <property type="evidence" value="ECO:0007669"/>
    <property type="project" value="TreeGrafter"/>
</dbReference>
<dbReference type="GeneID" id="112465891"/>
<reference evidence="2" key="1">
    <citation type="submission" date="2025-08" db="UniProtKB">
        <authorList>
            <consortium name="RefSeq"/>
        </authorList>
    </citation>
    <scope>IDENTIFICATION</scope>
    <source>
        <tissue evidence="2">Whole body</tissue>
    </source>
</reference>
<dbReference type="SMART" id="SM00367">
    <property type="entry name" value="LRR_CC"/>
    <property type="match status" value="4"/>
</dbReference>
<feature type="non-terminal residue" evidence="2">
    <location>
        <position position="1"/>
    </location>
</feature>
<dbReference type="SUPFAM" id="SSF52047">
    <property type="entry name" value="RNI-like"/>
    <property type="match status" value="1"/>
</dbReference>
<proteinExistence type="predicted"/>
<dbReference type="Proteomes" id="UP000504618">
    <property type="component" value="Unplaced"/>
</dbReference>